<feature type="repeat" description="ANK" evidence="2">
    <location>
        <begin position="661"/>
        <end position="693"/>
    </location>
</feature>
<feature type="domain" description="GPI inositol-deacylase winged helix" evidence="3">
    <location>
        <begin position="459"/>
        <end position="558"/>
    </location>
</feature>
<organism evidence="5 6">
    <name type="scientific">Penicillium polonicum</name>
    <dbReference type="NCBI Taxonomy" id="60169"/>
    <lineage>
        <taxon>Eukaryota</taxon>
        <taxon>Fungi</taxon>
        <taxon>Dikarya</taxon>
        <taxon>Ascomycota</taxon>
        <taxon>Pezizomycotina</taxon>
        <taxon>Eurotiomycetes</taxon>
        <taxon>Eurotiomycetidae</taxon>
        <taxon>Eurotiales</taxon>
        <taxon>Aspergillaceae</taxon>
        <taxon>Penicillium</taxon>
    </lineage>
</organism>
<evidence type="ECO:0000256" key="1">
    <source>
        <dbReference type="ARBA" id="ARBA00022737"/>
    </source>
</evidence>
<dbReference type="PROSITE" id="PS50088">
    <property type="entry name" value="ANK_REPEAT"/>
    <property type="match status" value="4"/>
</dbReference>
<dbReference type="OrthoDB" id="2915840at2759"/>
<dbReference type="STRING" id="60169.A0A1V6N6R5"/>
<dbReference type="PROSITE" id="PS50297">
    <property type="entry name" value="ANK_REP_REGION"/>
    <property type="match status" value="3"/>
</dbReference>
<dbReference type="InterPro" id="IPR036770">
    <property type="entry name" value="Ankyrin_rpt-contain_sf"/>
</dbReference>
<feature type="repeat" description="ANK" evidence="2">
    <location>
        <begin position="697"/>
        <end position="726"/>
    </location>
</feature>
<dbReference type="SUPFAM" id="SSF52540">
    <property type="entry name" value="P-loop containing nucleoside triphosphate hydrolases"/>
    <property type="match status" value="1"/>
</dbReference>
<dbReference type="Pfam" id="PF22939">
    <property type="entry name" value="WHD_GPIID"/>
    <property type="match status" value="1"/>
</dbReference>
<dbReference type="SUPFAM" id="SSF48403">
    <property type="entry name" value="Ankyrin repeat"/>
    <property type="match status" value="1"/>
</dbReference>
<keyword evidence="1" id="KW-0677">Repeat</keyword>
<dbReference type="InterPro" id="IPR002110">
    <property type="entry name" value="Ankyrin_rpt"/>
</dbReference>
<evidence type="ECO:0000313" key="5">
    <source>
        <dbReference type="EMBL" id="OQD60364.1"/>
    </source>
</evidence>
<name>A0A1V6N6R5_PENPO</name>
<dbReference type="InterPro" id="IPR056884">
    <property type="entry name" value="NPHP3-like_N"/>
</dbReference>
<gene>
    <name evidence="5" type="ORF">PENPOL_c024G09761</name>
</gene>
<accession>A0A1V6N6R5</accession>
<sequence length="1591" mass="176432">MDPLSITGSVIALLHVSRKVIDLISTIASASAEIRCLTVEISTTRALLSSISDIAGVDETWNNSLRELMTTDGPMQMLDTLLSKLEHRLGREVGIKGELGQLRKRLIWPWRADDTREMVRIAREARGLLAGALAVDHLTISKEIRQETKRIHEDSQKTLFRQDVSEQRMVFEWLSTVDAAECHHTARAKHQRGTGDWLLDSEDFDLWLTGMREVIWLYGIPGSGKTVHCSTIIDHVQKICKNSEKPVSFCIYYYFDFKDRRRQTFDGFIRSALAQVCQQSTTFPREVMNLYADKGKKGQDPNTATLVETLLILLKQPRKTYIILDALDECLAQKEVFDLILRIKEGPEWSANIMVASRIEQQIQTELQCLVTRAISLHGPQVDHDIQTLVRHVLASDPVLSNRPIHMKKEIEHAVVNGASGMFRLAACQLDALRSCLSPSAMRKTLRSLPQTLDQIYERILCGIDEEARSIAFTALQFLAISSRPLNLDELSEMVAIKPGVSVLVEIDRLFDPTDILAVCSSLVTTSRAFWVQLSHYSVRECLISEQICKGPASYFAIKEPEAHLAIARRCLTYLLSFDQSVISDNFHPFTYSSTSSLDESLDTSYPLLEYAAFEWHTHVRLLPSEYQRQTEPMILRLLDQDNLAFHHWLSIYRSGEDENSFGSPLYYAAELGLSSMVRMILDAGADVNSVGGMFGSALAGATLEGHIEVVRILLEHGADVNIRGGLFHTPLQAACVKERLDVFNLLLDHGADINITGGYYGCALQAAAARGWPAAALHLIKSGADVTIMAGQFGTGLQAASRYGHEELAMELLVRGANPNAAGGYYNAALQAAARGGHTGIIHMLLEHGASVHMEGGFCGSALQAAQSRQNHAAIDILEAQLRLNGLYGLIAAKTYLQLVASDETTKSTDTDEITEIPTCFTESIDASPAASSESRLLVIDSASDIGGTWAEERLYPNLLSQNSYGLYEFSDLPLSDVVPEEHTDDAHNQFIAGWKINRYLRAWVEKWQLEKHIRLNWTVNNISRLETKEWKLNISVSSAPGRRITIVCDKLVLATGLTSVPNMPDTTGPSIASDNPAPVIHAKDVGDWAREHLGYQPLKAPEPETLSIPVKNSPYPQLQSVAIYGGAKSSFDLVHFFATLHRNDSKLHLKSTQKDLVQVHWIIRDRGVGPAWMVPPMSTLPNGDTVASDKAASSRLLSHLTPCCYETPKRLSLGPSRGLHWGGSWLARLFHGNPIGRWWIRWLWRSIDKGLEDTAQYSSDPKMEKLRPENSVVSCASGIGIANQGDLWETIRLPHVNVYRSTITDIVATRPERSTDLSTKASVHLADSNCIDEVDLVIHATGYKPIVPIRFEPASLRLDLGLSALVNSRDEDIRENREIPAETPEIINGPLEATVNDRIQHWEDLDRQSEVMVRKTLNATRCALTDRSPPSWAESYKLVPYRLFRRMVASELVAQGDRSFATLGVILSSTIAVVAEVQALWVAAFLTGGLESPVDINSTPNQALSLGNLSLEAMENAISEDVVLGSLTGTGLEVEAIQYNDMLLRDLGLNPHRLGGGLYTELTGVYRPSVYAGIVDEWKRSRGLTEKKT</sequence>
<keyword evidence="2" id="KW-0040">ANK repeat</keyword>
<dbReference type="Gene3D" id="3.40.50.300">
    <property type="entry name" value="P-loop containing nucleotide triphosphate hydrolases"/>
    <property type="match status" value="1"/>
</dbReference>
<reference evidence="6" key="1">
    <citation type="journal article" date="2017" name="Nat. Microbiol.">
        <title>Global analysis of biosynthetic gene clusters reveals vast potential of secondary metabolite production in Penicillium species.</title>
        <authorList>
            <person name="Nielsen J.C."/>
            <person name="Grijseels S."/>
            <person name="Prigent S."/>
            <person name="Ji B."/>
            <person name="Dainat J."/>
            <person name="Nielsen K.F."/>
            <person name="Frisvad J.C."/>
            <person name="Workman M."/>
            <person name="Nielsen J."/>
        </authorList>
    </citation>
    <scope>NUCLEOTIDE SEQUENCE [LARGE SCALE GENOMIC DNA]</scope>
    <source>
        <strain evidence="6">IBT 4502</strain>
    </source>
</reference>
<dbReference type="EMBL" id="MDYM01000024">
    <property type="protein sequence ID" value="OQD60364.1"/>
    <property type="molecule type" value="Genomic_DNA"/>
</dbReference>
<dbReference type="SMART" id="SM00248">
    <property type="entry name" value="ANK"/>
    <property type="match status" value="5"/>
</dbReference>
<dbReference type="Gene3D" id="3.50.50.60">
    <property type="entry name" value="FAD/NAD(P)-binding domain"/>
    <property type="match status" value="1"/>
</dbReference>
<proteinExistence type="predicted"/>
<feature type="repeat" description="ANK" evidence="2">
    <location>
        <begin position="727"/>
        <end position="759"/>
    </location>
</feature>
<keyword evidence="6" id="KW-1185">Reference proteome</keyword>
<evidence type="ECO:0000259" key="4">
    <source>
        <dbReference type="Pfam" id="PF24883"/>
    </source>
</evidence>
<dbReference type="Pfam" id="PF12796">
    <property type="entry name" value="Ank_2"/>
    <property type="match status" value="2"/>
</dbReference>
<dbReference type="InterPro" id="IPR054471">
    <property type="entry name" value="GPIID_WHD"/>
</dbReference>
<comment type="caution">
    <text evidence="5">The sequence shown here is derived from an EMBL/GenBank/DDBJ whole genome shotgun (WGS) entry which is preliminary data.</text>
</comment>
<dbReference type="InterPro" id="IPR027417">
    <property type="entry name" value="P-loop_NTPase"/>
</dbReference>
<dbReference type="SUPFAM" id="SSF51905">
    <property type="entry name" value="FAD/NAD(P)-binding domain"/>
    <property type="match status" value="1"/>
</dbReference>
<dbReference type="Pfam" id="PF24883">
    <property type="entry name" value="NPHP3_N"/>
    <property type="match status" value="1"/>
</dbReference>
<evidence type="ECO:0000259" key="3">
    <source>
        <dbReference type="Pfam" id="PF22939"/>
    </source>
</evidence>
<protein>
    <submittedName>
        <fullName evidence="5">Uncharacterized protein</fullName>
    </submittedName>
</protein>
<evidence type="ECO:0000313" key="6">
    <source>
        <dbReference type="Proteomes" id="UP000191408"/>
    </source>
</evidence>
<dbReference type="PANTHER" id="PTHR10039">
    <property type="entry name" value="AMELOGENIN"/>
    <property type="match status" value="1"/>
</dbReference>
<feature type="domain" description="Nephrocystin 3-like N-terminal" evidence="4">
    <location>
        <begin position="193"/>
        <end position="358"/>
    </location>
</feature>
<evidence type="ECO:0000256" key="2">
    <source>
        <dbReference type="PROSITE-ProRule" id="PRU00023"/>
    </source>
</evidence>
<feature type="repeat" description="ANK" evidence="2">
    <location>
        <begin position="826"/>
        <end position="858"/>
    </location>
</feature>
<dbReference type="Proteomes" id="UP000191408">
    <property type="component" value="Unassembled WGS sequence"/>
</dbReference>
<dbReference type="Gene3D" id="1.25.40.20">
    <property type="entry name" value="Ankyrin repeat-containing domain"/>
    <property type="match status" value="1"/>
</dbReference>
<dbReference type="PANTHER" id="PTHR10039:SF16">
    <property type="entry name" value="GPI INOSITOL-DEACYLASE"/>
    <property type="match status" value="1"/>
</dbReference>
<dbReference type="InterPro" id="IPR036188">
    <property type="entry name" value="FAD/NAD-bd_sf"/>
</dbReference>